<gene>
    <name evidence="1" type="ORF">ETU09_05355</name>
</gene>
<dbReference type="RefSeq" id="WP_146292366.1">
    <property type="nucleotide sequence ID" value="NZ_SELH01000017.1"/>
</dbReference>
<proteinExistence type="predicted"/>
<sequence>MLLFSTLPIINSAQVGINTLNPDSSTDLTLGSNNKGFLPNQVNLVSIDNSAPLSSTDIKEGTTIYNTNATLNKGIYVWDGTQWNTILFNDGTREEFINLVNNQTGTDPSEELYVLTTTDGIEIKSLSDTLTAPRDGKFYISTVFYSKNTTGVAYDLMTAKTFYRIELTDLTDSTIPPVNFNSVCTNIIASIPGSINGYGSAGSNPGSVSSDFIATAKGGHQYKIRVIATRSPDDINNINYINNYTGTYIWTNPMNNNKYMLFSNLKVDFLSDSFIQ</sequence>
<evidence type="ECO:0000313" key="2">
    <source>
        <dbReference type="Proteomes" id="UP000319499"/>
    </source>
</evidence>
<accession>A0A563DFN4</accession>
<reference evidence="1 2" key="1">
    <citation type="submission" date="2019-02" db="EMBL/GenBank/DDBJ databases">
        <title>Apibacter muscae sp. nov.: a novel member of the house fly microbiota.</title>
        <authorList>
            <person name="Park R."/>
        </authorList>
    </citation>
    <scope>NUCLEOTIDE SEQUENCE [LARGE SCALE GENOMIC DNA]</scope>
    <source>
        <strain evidence="1 2">AL1</strain>
    </source>
</reference>
<dbReference type="OrthoDB" id="933310at2"/>
<keyword evidence="2" id="KW-1185">Reference proteome</keyword>
<evidence type="ECO:0000313" key="1">
    <source>
        <dbReference type="EMBL" id="TWP28743.1"/>
    </source>
</evidence>
<comment type="caution">
    <text evidence="1">The sequence shown here is derived from an EMBL/GenBank/DDBJ whole genome shotgun (WGS) entry which is preliminary data.</text>
</comment>
<dbReference type="EMBL" id="SELH01000017">
    <property type="protein sequence ID" value="TWP28743.1"/>
    <property type="molecule type" value="Genomic_DNA"/>
</dbReference>
<dbReference type="AlphaFoldDB" id="A0A563DFN4"/>
<protein>
    <submittedName>
        <fullName evidence="1">Uncharacterized protein</fullName>
    </submittedName>
</protein>
<organism evidence="1 2">
    <name type="scientific">Apibacter muscae</name>
    <dbReference type="NCBI Taxonomy" id="2509004"/>
    <lineage>
        <taxon>Bacteria</taxon>
        <taxon>Pseudomonadati</taxon>
        <taxon>Bacteroidota</taxon>
        <taxon>Flavobacteriia</taxon>
        <taxon>Flavobacteriales</taxon>
        <taxon>Weeksellaceae</taxon>
        <taxon>Apibacter</taxon>
    </lineage>
</organism>
<name>A0A563DFN4_9FLAO</name>
<dbReference type="Proteomes" id="UP000319499">
    <property type="component" value="Unassembled WGS sequence"/>
</dbReference>